<feature type="transmembrane region" description="Helical" evidence="1">
    <location>
        <begin position="135"/>
        <end position="155"/>
    </location>
</feature>
<feature type="transmembrane region" description="Helical" evidence="1">
    <location>
        <begin position="82"/>
        <end position="100"/>
    </location>
</feature>
<dbReference type="Proteomes" id="UP000290439">
    <property type="component" value="Chromosome"/>
</dbReference>
<gene>
    <name evidence="2" type="ORF">NCTC10797_02833</name>
</gene>
<keyword evidence="1" id="KW-0472">Membrane</keyword>
<proteinExistence type="predicted"/>
<evidence type="ECO:0008006" key="4">
    <source>
        <dbReference type="Google" id="ProtNLM"/>
    </source>
</evidence>
<feature type="transmembrane region" description="Helical" evidence="1">
    <location>
        <begin position="6"/>
        <end position="27"/>
    </location>
</feature>
<organism evidence="2 3">
    <name type="scientific">Nocardia cyriacigeorgica</name>
    <dbReference type="NCBI Taxonomy" id="135487"/>
    <lineage>
        <taxon>Bacteria</taxon>
        <taxon>Bacillati</taxon>
        <taxon>Actinomycetota</taxon>
        <taxon>Actinomycetes</taxon>
        <taxon>Mycobacteriales</taxon>
        <taxon>Nocardiaceae</taxon>
        <taxon>Nocardia</taxon>
    </lineage>
</organism>
<evidence type="ECO:0000256" key="1">
    <source>
        <dbReference type="SAM" id="Phobius"/>
    </source>
</evidence>
<keyword evidence="1" id="KW-1133">Transmembrane helix</keyword>
<name>A0A4U8W3L7_9NOCA</name>
<feature type="transmembrane region" description="Helical" evidence="1">
    <location>
        <begin position="57"/>
        <end position="76"/>
    </location>
</feature>
<reference evidence="2 3" key="1">
    <citation type="submission" date="2019-02" db="EMBL/GenBank/DDBJ databases">
        <authorList>
            <consortium name="Pathogen Informatics"/>
        </authorList>
    </citation>
    <scope>NUCLEOTIDE SEQUENCE [LARGE SCALE GENOMIC DNA]</scope>
    <source>
        <strain evidence="2 3">3012STDY6756504</strain>
    </source>
</reference>
<evidence type="ECO:0000313" key="2">
    <source>
        <dbReference type="EMBL" id="VFA99054.1"/>
    </source>
</evidence>
<keyword evidence="1" id="KW-0812">Transmembrane</keyword>
<evidence type="ECO:0000313" key="3">
    <source>
        <dbReference type="Proteomes" id="UP000290439"/>
    </source>
</evidence>
<dbReference type="RefSeq" id="WP_232052167.1">
    <property type="nucleotide sequence ID" value="NZ_JADLPI010000002.1"/>
</dbReference>
<dbReference type="AlphaFoldDB" id="A0A4U8W3L7"/>
<protein>
    <recommendedName>
        <fullName evidence="4">DUF1772 domain-containing protein</fullName>
    </recommendedName>
</protein>
<dbReference type="EMBL" id="LR215973">
    <property type="protein sequence ID" value="VFA99054.1"/>
    <property type="molecule type" value="Genomic_DNA"/>
</dbReference>
<sequence length="156" mass="15776">MAHQVLAGIAVLAVGIIYGTDVFCAVVQRSAMAQVSDEVLTSAMGYIHLYGDQRLKFPGALGLIASVATAITAVVLGQGGAAIAASIVAVVALGVWFVIYGRVSAPVNAALTAAAVAGQTPATARDLQRTWDSVINVRAVLQGIAVISLFISAVAA</sequence>
<accession>A0A4U8W3L7</accession>